<keyword evidence="3" id="KW-1185">Reference proteome</keyword>
<dbReference type="eggNOG" id="COG3777">
    <property type="taxonomic scope" value="Bacteria"/>
</dbReference>
<dbReference type="InterPro" id="IPR029069">
    <property type="entry name" value="HotDog_dom_sf"/>
</dbReference>
<dbReference type="Gene3D" id="3.10.129.10">
    <property type="entry name" value="Hotdog Thioesterase"/>
    <property type="match status" value="2"/>
</dbReference>
<dbReference type="InterPro" id="IPR039569">
    <property type="entry name" value="FAS1-like_DH_region"/>
</dbReference>
<dbReference type="OrthoDB" id="7183822at2"/>
<dbReference type="SUPFAM" id="SSF54637">
    <property type="entry name" value="Thioesterase/thiol ester dehydrase-isomerase"/>
    <property type="match status" value="2"/>
</dbReference>
<organism evidence="2 3">
    <name type="scientific">Roseivivax isoporae LMG 25204</name>
    <dbReference type="NCBI Taxonomy" id="1449351"/>
    <lineage>
        <taxon>Bacteria</taxon>
        <taxon>Pseudomonadati</taxon>
        <taxon>Pseudomonadota</taxon>
        <taxon>Alphaproteobacteria</taxon>
        <taxon>Rhodobacterales</taxon>
        <taxon>Roseobacteraceae</taxon>
        <taxon>Roseivivax</taxon>
    </lineage>
</organism>
<dbReference type="InterPro" id="IPR052741">
    <property type="entry name" value="Mitochondrial_HTD2"/>
</dbReference>
<protein>
    <submittedName>
        <fullName evidence="2">Acyl dehydratase</fullName>
    </submittedName>
</protein>
<dbReference type="GO" id="GO:0019171">
    <property type="term" value="F:(3R)-hydroxyacyl-[acyl-carrier-protein] dehydratase activity"/>
    <property type="evidence" value="ECO:0007669"/>
    <property type="project" value="TreeGrafter"/>
</dbReference>
<reference evidence="2 3" key="1">
    <citation type="submission" date="2014-01" db="EMBL/GenBank/DDBJ databases">
        <title>Roseivivax isoporae LMG 25204 Genome Sequencing.</title>
        <authorList>
            <person name="Lai Q."/>
            <person name="Li G."/>
            <person name="Shao Z."/>
        </authorList>
    </citation>
    <scope>NUCLEOTIDE SEQUENCE [LARGE SCALE GENOMIC DNA]</scope>
    <source>
        <strain evidence="2 3">LMG 25204</strain>
    </source>
</reference>
<gene>
    <name evidence="2" type="ORF">RISW2_08745</name>
</gene>
<accession>X7F5W8</accession>
<proteinExistence type="predicted"/>
<evidence type="ECO:0000313" key="2">
    <source>
        <dbReference type="EMBL" id="ETX28195.1"/>
    </source>
</evidence>
<name>X7F5W8_9RHOB</name>
<dbReference type="STRING" id="1449351.RISW2_08745"/>
<dbReference type="EMBL" id="JAME01000021">
    <property type="protein sequence ID" value="ETX28195.1"/>
    <property type="molecule type" value="Genomic_DNA"/>
</dbReference>
<dbReference type="PANTHER" id="PTHR28152">
    <property type="entry name" value="HYDROXYACYL-THIOESTER DEHYDRATASE TYPE 2, MITOCHONDRIAL"/>
    <property type="match status" value="1"/>
</dbReference>
<dbReference type="Proteomes" id="UP000023430">
    <property type="component" value="Unassembled WGS sequence"/>
</dbReference>
<dbReference type="Pfam" id="PF13452">
    <property type="entry name" value="FAS1_DH_region"/>
    <property type="match status" value="1"/>
</dbReference>
<dbReference type="PANTHER" id="PTHR28152:SF1">
    <property type="entry name" value="HYDROXYACYL-THIOESTER DEHYDRATASE TYPE 2, MITOCHONDRIAL"/>
    <property type="match status" value="1"/>
</dbReference>
<dbReference type="AlphaFoldDB" id="X7F5W8"/>
<evidence type="ECO:0000313" key="3">
    <source>
        <dbReference type="Proteomes" id="UP000023430"/>
    </source>
</evidence>
<sequence length="292" mass="32284">MREARVSELKVTDWIGREETAQARVAPVQAEMLAATLSDAGAEVPADGALLPPLWHWIAFLPTVPMADLKSDGHPRLGGFLPPVDLPRRMWASGALSFHRPLHVGERLTRHSVIRDVVEKHGSTGAMVFVTVAHEIAGEDGLAIRETQDIVYLEMPDRFRAPKPVPVPAAPILERRVPVSEALLFRFSACTFNAHRIHIDLPYAREVEKYPNLVVHGPLQAMMLALQATAHRGRAPDRFRFRGVHPMFHDADLRLLAEDGEDGALRLCTARGEDHQGLQATAEWEGGTWAAS</sequence>
<evidence type="ECO:0000259" key="1">
    <source>
        <dbReference type="Pfam" id="PF13452"/>
    </source>
</evidence>
<feature type="domain" description="FAS1-like dehydratase" evidence="1">
    <location>
        <begin position="69"/>
        <end position="146"/>
    </location>
</feature>
<comment type="caution">
    <text evidence="2">The sequence shown here is derived from an EMBL/GenBank/DDBJ whole genome shotgun (WGS) entry which is preliminary data.</text>
</comment>